<dbReference type="GO" id="GO:0006641">
    <property type="term" value="P:triglyceride metabolic process"/>
    <property type="evidence" value="ECO:0000318"/>
    <property type="project" value="GO_Central"/>
</dbReference>
<dbReference type="PIRSF" id="PIRSF000538">
    <property type="entry name" value="GlpK"/>
    <property type="match status" value="1"/>
</dbReference>
<dbReference type="InterPro" id="IPR000577">
    <property type="entry name" value="Carb_kinase_FGGY"/>
</dbReference>
<keyword evidence="8" id="KW-0418">Kinase</keyword>
<comment type="pathway">
    <text evidence="2">Polyol metabolism; glycerol degradation via glycerol kinase pathway; sn-glycerol 3-phosphate from glycerol: step 1/1.</text>
</comment>
<dbReference type="InterPro" id="IPR037444">
    <property type="entry name" value="GK5"/>
</dbReference>
<dbReference type="InterPro" id="IPR018484">
    <property type="entry name" value="FGGY_N"/>
</dbReference>
<dbReference type="PANTHER" id="PTHR10196">
    <property type="entry name" value="SUGAR KINASE"/>
    <property type="match status" value="1"/>
</dbReference>
<accession>A0A2A6BG95</accession>
<evidence type="ECO:0000256" key="8">
    <source>
        <dbReference type="ARBA" id="ARBA00022777"/>
    </source>
</evidence>
<evidence type="ECO:0000256" key="11">
    <source>
        <dbReference type="ARBA" id="ARBA00033026"/>
    </source>
</evidence>
<evidence type="ECO:0000256" key="10">
    <source>
        <dbReference type="ARBA" id="ARBA00022840"/>
    </source>
</evidence>
<reference evidence="14" key="2">
    <citation type="submission" date="2022-06" db="UniProtKB">
        <authorList>
            <consortium name="EnsemblMetazoa"/>
        </authorList>
    </citation>
    <scope>IDENTIFICATION</scope>
    <source>
        <strain evidence="14">PS312</strain>
    </source>
</reference>
<keyword evidence="6" id="KW-0808">Transferase</keyword>
<evidence type="ECO:0000256" key="9">
    <source>
        <dbReference type="ARBA" id="ARBA00022798"/>
    </source>
</evidence>
<evidence type="ECO:0000256" key="1">
    <source>
        <dbReference type="ARBA" id="ARBA00004496"/>
    </source>
</evidence>
<dbReference type="AlphaFoldDB" id="A0A2A6BG95"/>
<dbReference type="InterPro" id="IPR018485">
    <property type="entry name" value="FGGY_C"/>
</dbReference>
<dbReference type="GO" id="GO:0006071">
    <property type="term" value="P:glycerol metabolic process"/>
    <property type="evidence" value="ECO:0000318"/>
    <property type="project" value="GO_Central"/>
</dbReference>
<evidence type="ECO:0000256" key="5">
    <source>
        <dbReference type="ARBA" id="ARBA00022490"/>
    </source>
</evidence>
<gene>
    <name evidence="14" type="primary">WBGene00118168</name>
</gene>
<dbReference type="Proteomes" id="UP000005239">
    <property type="component" value="Unassembled WGS sequence"/>
</dbReference>
<keyword evidence="10" id="KW-0067">ATP-binding</keyword>
<keyword evidence="7" id="KW-0547">Nucleotide-binding</keyword>
<sequence>MIYPSQDSSSFVPLLGECSKKSPEKRHHSTHPTHIIAVDIGTTTIRSCLFRVNGCERIGEFPDNVEVDYDESDGKAEIDPDNLWGKFVSVVKRAQAAAPKGSTIALSFCTQRNSFLTYDKSNLEPTTKIILWNDKRAKAECENKNRSPLLKGLNTVAAILHYFLRLPRLRAAMVLRFIGSMVSFRVVKAINDNPVNKTLLSSGRLAYACLDTWIMLKLTGGRHLATEPSNVSATGLYDPFITDYNMAVLRWMVHFPRQLLVPITESAVTGSPHCMTDPSIFGESLPLHAVLADQQSALFGCGGLRRGDTTISMGTGIFIQKNLEDKPHASMKGLYPLVAWKVDGRTTFLAEGQQHQSAACIEWAKEQGYFSDVAQTSSIASSVSDSNGVTYVPAIGGLQTPYDDDRAIEKMFETRPETTTNAHRLRAVLEGLSFRVHEIFGTMEREIVSKEKSAVRICGGISANDFVCQTIATLINRPVERITDSTYAAARGVALMAGISLGAWKMEDVSSMVSIEKTFMPKSDERCRLMETFSQWQKHVQKCLGKRE</sequence>
<name>A0A2A6BG95_PRIPA</name>
<dbReference type="OrthoDB" id="6278781at2759"/>
<evidence type="ECO:0000256" key="7">
    <source>
        <dbReference type="ARBA" id="ARBA00022741"/>
    </source>
</evidence>
<dbReference type="GO" id="GO:0004370">
    <property type="term" value="F:glycerol kinase activity"/>
    <property type="evidence" value="ECO:0000318"/>
    <property type="project" value="GO_Central"/>
</dbReference>
<protein>
    <recommendedName>
        <fullName evidence="13">Glycerol kinase 5</fullName>
        <ecNumber evidence="4">2.7.1.30</ecNumber>
    </recommendedName>
    <alternativeName>
        <fullName evidence="11">ATP:glycerol 3-phosphotransferase 5</fullName>
    </alternativeName>
</protein>
<dbReference type="GO" id="GO:0046167">
    <property type="term" value="P:glycerol-3-phosphate biosynthetic process"/>
    <property type="evidence" value="ECO:0000318"/>
    <property type="project" value="GO_Central"/>
</dbReference>
<comment type="function">
    <text evidence="12">Skin-specific kinase that plays a key role in glycerol metabolism, catalyzing its phosphorylation to produce sn-glycerol 3-phosphate. Involved in skin-specific regulation of sterol regulatory element-binding protein (SREBP) processing and lipid biosynthesis.</text>
</comment>
<accession>A0A8R1UJ61</accession>
<evidence type="ECO:0000256" key="6">
    <source>
        <dbReference type="ARBA" id="ARBA00022679"/>
    </source>
</evidence>
<dbReference type="Pfam" id="PF00370">
    <property type="entry name" value="FGGY_N"/>
    <property type="match status" value="1"/>
</dbReference>
<dbReference type="FunFam" id="3.30.420.40:FF:000104">
    <property type="entry name" value="putative glycerol kinase 5"/>
    <property type="match status" value="1"/>
</dbReference>
<reference evidence="15" key="1">
    <citation type="journal article" date="2008" name="Nat. Genet.">
        <title>The Pristionchus pacificus genome provides a unique perspective on nematode lifestyle and parasitism.</title>
        <authorList>
            <person name="Dieterich C."/>
            <person name="Clifton S.W."/>
            <person name="Schuster L.N."/>
            <person name="Chinwalla A."/>
            <person name="Delehaunty K."/>
            <person name="Dinkelacker I."/>
            <person name="Fulton L."/>
            <person name="Fulton R."/>
            <person name="Godfrey J."/>
            <person name="Minx P."/>
            <person name="Mitreva M."/>
            <person name="Roeseler W."/>
            <person name="Tian H."/>
            <person name="Witte H."/>
            <person name="Yang S.P."/>
            <person name="Wilson R.K."/>
            <person name="Sommer R.J."/>
        </authorList>
    </citation>
    <scope>NUCLEOTIDE SEQUENCE [LARGE SCALE GENOMIC DNA]</scope>
    <source>
        <strain evidence="15">PS312</strain>
    </source>
</reference>
<dbReference type="EnsemblMetazoa" id="PPA28614.1">
    <property type="protein sequence ID" value="PPA28614.1"/>
    <property type="gene ID" value="WBGene00118168"/>
</dbReference>
<dbReference type="Gene3D" id="3.30.420.40">
    <property type="match status" value="2"/>
</dbReference>
<keyword evidence="15" id="KW-1185">Reference proteome</keyword>
<evidence type="ECO:0000256" key="3">
    <source>
        <dbReference type="ARBA" id="ARBA00009156"/>
    </source>
</evidence>
<keyword evidence="5" id="KW-0963">Cytoplasm</keyword>
<dbReference type="EC" id="2.7.1.30" evidence="4"/>
<dbReference type="SUPFAM" id="SSF53067">
    <property type="entry name" value="Actin-like ATPase domain"/>
    <property type="match status" value="2"/>
</dbReference>
<comment type="subcellular location">
    <subcellularLocation>
        <location evidence="1">Cytoplasm</location>
    </subcellularLocation>
</comment>
<evidence type="ECO:0000256" key="2">
    <source>
        <dbReference type="ARBA" id="ARBA00005190"/>
    </source>
</evidence>
<dbReference type="FunFam" id="3.30.420.40:FF:000102">
    <property type="entry name" value="Putative glycerol kinase 5"/>
    <property type="match status" value="1"/>
</dbReference>
<dbReference type="PANTHER" id="PTHR10196:SF68">
    <property type="entry name" value="GLYCEROL KINASE 5-RELATED"/>
    <property type="match status" value="1"/>
</dbReference>
<dbReference type="InterPro" id="IPR043129">
    <property type="entry name" value="ATPase_NBD"/>
</dbReference>
<dbReference type="CDD" id="cd07793">
    <property type="entry name" value="ASKHA_NBD_FGGY_GK5-like"/>
    <property type="match status" value="1"/>
</dbReference>
<keyword evidence="9" id="KW-0319">Glycerol metabolism</keyword>
<evidence type="ECO:0000313" key="14">
    <source>
        <dbReference type="EnsemblMetazoa" id="PPA28614.1"/>
    </source>
</evidence>
<evidence type="ECO:0000256" key="12">
    <source>
        <dbReference type="ARBA" id="ARBA00045165"/>
    </source>
</evidence>
<evidence type="ECO:0000313" key="15">
    <source>
        <dbReference type="Proteomes" id="UP000005239"/>
    </source>
</evidence>
<organism evidence="14 15">
    <name type="scientific">Pristionchus pacificus</name>
    <name type="common">Parasitic nematode worm</name>
    <dbReference type="NCBI Taxonomy" id="54126"/>
    <lineage>
        <taxon>Eukaryota</taxon>
        <taxon>Metazoa</taxon>
        <taxon>Ecdysozoa</taxon>
        <taxon>Nematoda</taxon>
        <taxon>Chromadorea</taxon>
        <taxon>Rhabditida</taxon>
        <taxon>Rhabditina</taxon>
        <taxon>Diplogasteromorpha</taxon>
        <taxon>Diplogasteroidea</taxon>
        <taxon>Neodiplogasteridae</taxon>
        <taxon>Pristionchus</taxon>
    </lineage>
</organism>
<dbReference type="GO" id="GO:0005739">
    <property type="term" value="C:mitochondrion"/>
    <property type="evidence" value="ECO:0000318"/>
    <property type="project" value="GO_Central"/>
</dbReference>
<evidence type="ECO:0000256" key="4">
    <source>
        <dbReference type="ARBA" id="ARBA00012099"/>
    </source>
</evidence>
<evidence type="ECO:0000256" key="13">
    <source>
        <dbReference type="ARBA" id="ARBA00047192"/>
    </source>
</evidence>
<proteinExistence type="inferred from homology"/>
<dbReference type="Pfam" id="PF02782">
    <property type="entry name" value="FGGY_C"/>
    <property type="match status" value="1"/>
</dbReference>
<dbReference type="GO" id="GO:0005524">
    <property type="term" value="F:ATP binding"/>
    <property type="evidence" value="ECO:0007669"/>
    <property type="project" value="UniProtKB-KW"/>
</dbReference>
<comment type="similarity">
    <text evidence="3">Belongs to the FGGY kinase family.</text>
</comment>